<feature type="domain" description="PASTA" evidence="5">
    <location>
        <begin position="645"/>
        <end position="702"/>
    </location>
</feature>
<evidence type="ECO:0000313" key="7">
    <source>
        <dbReference type="Proteomes" id="UP001500298"/>
    </source>
</evidence>
<feature type="transmembrane region" description="Helical" evidence="4">
    <location>
        <begin position="12"/>
        <end position="35"/>
    </location>
</feature>
<keyword evidence="4" id="KW-1133">Transmembrane helix</keyword>
<evidence type="ECO:0000256" key="2">
    <source>
        <dbReference type="ARBA" id="ARBA00022645"/>
    </source>
</evidence>
<dbReference type="InterPro" id="IPR050515">
    <property type="entry name" value="Beta-lactam/transpept"/>
</dbReference>
<dbReference type="Pfam" id="PF03793">
    <property type="entry name" value="PASTA"/>
    <property type="match status" value="1"/>
</dbReference>
<dbReference type="InterPro" id="IPR005543">
    <property type="entry name" value="PASTA_dom"/>
</dbReference>
<protein>
    <submittedName>
        <fullName evidence="6">Penicillin-binding protein</fullName>
    </submittedName>
</protein>
<evidence type="ECO:0000313" key="6">
    <source>
        <dbReference type="EMBL" id="GAA4822833.1"/>
    </source>
</evidence>
<sequence>MAGIRSSILLRVRLVFAGCVLIALAIIGKIGYVQWIEGDHWMKIAEQGGLQFRTVKATRGNILSDNGSLLSTSIPFYKLAIDPTIPADSVFHQGIDSLSVLLSGFFQEKTAEAYKAEIVAARQKGRQYKVLSSKLIHFRDKKKLGTWPIFREGRQRGGVIFEKTEKRFRPFNEMARRTIGFVREDQDNKVVGRGLEISFNDHLAGRNGQALYQRISGGRWKPLYDEDFVNTENGYSIETTLNVEFQEFISETLRQALLKHLANYGVAILMEVETGEVKALVNLTQNGKGDYVETLNYAVQTPVEPGSTFKLASMMALLEEVGSDISIHDTISTGDGRYEFYDNCVMTDAARWGFGKLSVQQVFEKSSNIGVSKLMARHFQQDPESFLEYLEKFHLTKPIAFQLDGVGRPNINRPGDPLWSGCSLPWMSIGYELQLTPLQLTTFFNSVANNGKMIQPMLVKKVLDGNQVKEVFEPQILVDKVCSNKTLEILQNMLVGVVERGTAKGIYTTQYSIAGKTGTTKKLHNGRYTNNHYASFCGYFPADDPKYTLFIAIDNPNGKDQHGGQVAAPVFKTISDMLYSRTMSYTLENVSEGYESLPYIQAGNYKDLSYLADEFDLNQEALLEEEWTRTSVKGDTVFWGKNLHGPNVVADVRGMTLKDAMYLLENQQLKVHFRGRGRVRKQSIAPGSRAVRGSHIYLTLSP</sequence>
<dbReference type="SUPFAM" id="SSF54184">
    <property type="entry name" value="Penicillin-binding protein 2x (pbp-2x), c-terminal domain"/>
    <property type="match status" value="1"/>
</dbReference>
<keyword evidence="4" id="KW-0812">Transmembrane</keyword>
<dbReference type="InterPro" id="IPR005311">
    <property type="entry name" value="PBP_dimer"/>
</dbReference>
<name>A0ABP9D405_9BACT</name>
<dbReference type="PANTHER" id="PTHR30627:SF1">
    <property type="entry name" value="PEPTIDOGLYCAN D,D-TRANSPEPTIDASE FTSI"/>
    <property type="match status" value="1"/>
</dbReference>
<dbReference type="InterPro" id="IPR036138">
    <property type="entry name" value="PBP_dimer_sf"/>
</dbReference>
<dbReference type="Gene3D" id="3.30.450.330">
    <property type="match status" value="1"/>
</dbReference>
<gene>
    <name evidence="6" type="ORF">GCM10023331_04030</name>
</gene>
<dbReference type="Pfam" id="PF00905">
    <property type="entry name" value="Transpeptidase"/>
    <property type="match status" value="1"/>
</dbReference>
<dbReference type="InterPro" id="IPR001460">
    <property type="entry name" value="PCN-bd_Tpept"/>
</dbReference>
<keyword evidence="3 4" id="KW-0472">Membrane</keyword>
<dbReference type="SMART" id="SM00740">
    <property type="entry name" value="PASTA"/>
    <property type="match status" value="1"/>
</dbReference>
<accession>A0ABP9D405</accession>
<proteinExistence type="predicted"/>
<dbReference type="CDD" id="cd06575">
    <property type="entry name" value="PASTA_Pbp2x-like_2"/>
    <property type="match status" value="1"/>
</dbReference>
<comment type="subcellular location">
    <subcellularLocation>
        <location evidence="1">Membrane</location>
    </subcellularLocation>
</comment>
<evidence type="ECO:0000256" key="3">
    <source>
        <dbReference type="ARBA" id="ARBA00023136"/>
    </source>
</evidence>
<dbReference type="EMBL" id="BAABJX010000007">
    <property type="protein sequence ID" value="GAA4822833.1"/>
    <property type="molecule type" value="Genomic_DNA"/>
</dbReference>
<keyword evidence="2" id="KW-0645">Protease</keyword>
<keyword evidence="2" id="KW-0378">Hydrolase</keyword>
<dbReference type="PROSITE" id="PS51178">
    <property type="entry name" value="PASTA"/>
    <property type="match status" value="1"/>
</dbReference>
<keyword evidence="7" id="KW-1185">Reference proteome</keyword>
<evidence type="ECO:0000256" key="1">
    <source>
        <dbReference type="ARBA" id="ARBA00004370"/>
    </source>
</evidence>
<dbReference type="Gene3D" id="3.90.1310.10">
    <property type="entry name" value="Penicillin-binding protein 2a (Domain 2)"/>
    <property type="match status" value="1"/>
</dbReference>
<reference evidence="7" key="1">
    <citation type="journal article" date="2019" name="Int. J. Syst. Evol. Microbiol.">
        <title>The Global Catalogue of Microorganisms (GCM) 10K type strain sequencing project: providing services to taxonomists for standard genome sequencing and annotation.</title>
        <authorList>
            <consortium name="The Broad Institute Genomics Platform"/>
            <consortium name="The Broad Institute Genome Sequencing Center for Infectious Disease"/>
            <person name="Wu L."/>
            <person name="Ma J."/>
        </authorList>
    </citation>
    <scope>NUCLEOTIDE SEQUENCE [LARGE SCALE GENOMIC DNA]</scope>
    <source>
        <strain evidence="7">JCM 18326</strain>
    </source>
</reference>
<evidence type="ECO:0000259" key="5">
    <source>
        <dbReference type="PROSITE" id="PS51178"/>
    </source>
</evidence>
<evidence type="ECO:0000256" key="4">
    <source>
        <dbReference type="SAM" id="Phobius"/>
    </source>
</evidence>
<dbReference type="PANTHER" id="PTHR30627">
    <property type="entry name" value="PEPTIDOGLYCAN D,D-TRANSPEPTIDASE"/>
    <property type="match status" value="1"/>
</dbReference>
<dbReference type="SUPFAM" id="SSF56519">
    <property type="entry name" value="Penicillin binding protein dimerisation domain"/>
    <property type="match status" value="1"/>
</dbReference>
<dbReference type="Pfam" id="PF03717">
    <property type="entry name" value="PBP_dimer"/>
    <property type="match status" value="1"/>
</dbReference>
<dbReference type="InterPro" id="IPR012338">
    <property type="entry name" value="Beta-lactam/transpept-like"/>
</dbReference>
<comment type="caution">
    <text evidence="6">The sequence shown here is derived from an EMBL/GenBank/DDBJ whole genome shotgun (WGS) entry which is preliminary data.</text>
</comment>
<dbReference type="RefSeq" id="WP_345368765.1">
    <property type="nucleotide sequence ID" value="NZ_BAABJX010000007.1"/>
</dbReference>
<dbReference type="SUPFAM" id="SSF56601">
    <property type="entry name" value="beta-lactamase/transpeptidase-like"/>
    <property type="match status" value="1"/>
</dbReference>
<dbReference type="Proteomes" id="UP001500298">
    <property type="component" value="Unassembled WGS sequence"/>
</dbReference>
<keyword evidence="2" id="KW-0121">Carboxypeptidase</keyword>
<organism evidence="6 7">
    <name type="scientific">Algivirga pacifica</name>
    <dbReference type="NCBI Taxonomy" id="1162670"/>
    <lineage>
        <taxon>Bacteria</taxon>
        <taxon>Pseudomonadati</taxon>
        <taxon>Bacteroidota</taxon>
        <taxon>Cytophagia</taxon>
        <taxon>Cytophagales</taxon>
        <taxon>Flammeovirgaceae</taxon>
        <taxon>Algivirga</taxon>
    </lineage>
</organism>
<dbReference type="Gene3D" id="3.40.710.10">
    <property type="entry name" value="DD-peptidase/beta-lactamase superfamily"/>
    <property type="match status" value="1"/>
</dbReference>